<reference evidence="3" key="2">
    <citation type="submission" date="2020-10" db="UniProtKB">
        <authorList>
            <consortium name="WormBaseParasite"/>
        </authorList>
    </citation>
    <scope>IDENTIFICATION</scope>
</reference>
<evidence type="ECO:0000256" key="1">
    <source>
        <dbReference type="SAM" id="MobiDB-lite"/>
    </source>
</evidence>
<feature type="region of interest" description="Disordered" evidence="1">
    <location>
        <begin position="1"/>
        <end position="102"/>
    </location>
</feature>
<evidence type="ECO:0000313" key="3">
    <source>
        <dbReference type="WBParaSite" id="Pan_g17899.t1"/>
    </source>
</evidence>
<name>A0A7E4VA86_PANRE</name>
<feature type="compositionally biased region" description="Polar residues" evidence="1">
    <location>
        <begin position="62"/>
        <end position="75"/>
    </location>
</feature>
<keyword evidence="2" id="KW-1185">Reference proteome</keyword>
<feature type="region of interest" description="Disordered" evidence="1">
    <location>
        <begin position="191"/>
        <end position="210"/>
    </location>
</feature>
<sequence>MSQVQKPKRIAIFDENKSTPAPQARSKSALKPSSIIATPRTPGIMMRNPNTTQIKPLDFSEAESSPQTAKTNISTPSVQPKPAPSSVKPKTKSKPAASTPYATYERLNPAEYGGEFAGLVDLLQRVFPDRDELDTCTKHHIDDVEDWETHERDLCKNIVMLESPEQSINGDTSLSDDSGVDYDVFLSEKNKENHAPMVGPGGDADFDYDPDAPEEIVLFEPVNFD</sequence>
<protein>
    <submittedName>
        <fullName evidence="3">NET domain-containing protein</fullName>
    </submittedName>
</protein>
<organism evidence="2 3">
    <name type="scientific">Panagrellus redivivus</name>
    <name type="common">Microworm</name>
    <dbReference type="NCBI Taxonomy" id="6233"/>
    <lineage>
        <taxon>Eukaryota</taxon>
        <taxon>Metazoa</taxon>
        <taxon>Ecdysozoa</taxon>
        <taxon>Nematoda</taxon>
        <taxon>Chromadorea</taxon>
        <taxon>Rhabditida</taxon>
        <taxon>Tylenchina</taxon>
        <taxon>Panagrolaimomorpha</taxon>
        <taxon>Panagrolaimoidea</taxon>
        <taxon>Panagrolaimidae</taxon>
        <taxon>Panagrellus</taxon>
    </lineage>
</organism>
<reference evidence="2" key="1">
    <citation type="journal article" date="2013" name="Genetics">
        <title>The draft genome and transcriptome of Panagrellus redivivus are shaped by the harsh demands of a free-living lifestyle.</title>
        <authorList>
            <person name="Srinivasan J."/>
            <person name="Dillman A.R."/>
            <person name="Macchietto M.G."/>
            <person name="Heikkinen L."/>
            <person name="Lakso M."/>
            <person name="Fracchia K.M."/>
            <person name="Antoshechkin I."/>
            <person name="Mortazavi A."/>
            <person name="Wong G."/>
            <person name="Sternberg P.W."/>
        </authorList>
    </citation>
    <scope>NUCLEOTIDE SEQUENCE [LARGE SCALE GENOMIC DNA]</scope>
    <source>
        <strain evidence="2">MT8872</strain>
    </source>
</reference>
<dbReference type="Proteomes" id="UP000492821">
    <property type="component" value="Unassembled WGS sequence"/>
</dbReference>
<accession>A0A7E4VA86</accession>
<proteinExistence type="predicted"/>
<evidence type="ECO:0000313" key="2">
    <source>
        <dbReference type="Proteomes" id="UP000492821"/>
    </source>
</evidence>
<feature type="compositionally biased region" description="Low complexity" evidence="1">
    <location>
        <begin position="76"/>
        <end position="100"/>
    </location>
</feature>
<dbReference type="WBParaSite" id="Pan_g17899.t1">
    <property type="protein sequence ID" value="Pan_g17899.t1"/>
    <property type="gene ID" value="Pan_g17899"/>
</dbReference>
<dbReference type="AlphaFoldDB" id="A0A7E4VA86"/>